<comment type="caution">
    <text evidence="1">The sequence shown here is derived from an EMBL/GenBank/DDBJ whole genome shotgun (WGS) entry which is preliminary data.</text>
</comment>
<protein>
    <submittedName>
        <fullName evidence="1">Uncharacterized protein</fullName>
    </submittedName>
</protein>
<dbReference type="Proteomes" id="UP000829685">
    <property type="component" value="Unassembled WGS sequence"/>
</dbReference>
<dbReference type="AlphaFoldDB" id="A0A9P9WTV0"/>
<evidence type="ECO:0000313" key="1">
    <source>
        <dbReference type="EMBL" id="KAI1878949.1"/>
    </source>
</evidence>
<keyword evidence="2" id="KW-1185">Reference proteome</keyword>
<gene>
    <name evidence="1" type="ORF">JX265_003126</name>
</gene>
<accession>A0A9P9WTV0</accession>
<sequence length="356" mass="38868">MFGRQLIESGWLIDVVALQYLGNSKMTTTSLYDQDGEWYWGIVNTDKHWKFLRDAPTITNEALSSVLSNGKGGGVPTKLVAARPKDPPLPLPTPPPPAVQRFAQAMQNGTDLEQAMQTLLDIGVDTPELIYQATIEESVELMLGDTVLVNAAEEGAACLEDILVTCGTDLLEALGLLVMTVATATTLSRHLRQPKERRGPVTLFSVSKGEFSLTFTNLTGEDWTRASYGVQDDMTDRVTTLPDTTLKGAHGMMGKQSLQWHYFVPDVGMGEANGFVVWRSPGGVNLGVNIHIPVQSWHMGTSPYYEVSVPDQKSGQFYQAKEPAEIFTWSGSGYKMTVSPQAGGTSFQADVKFEKA</sequence>
<dbReference type="EMBL" id="JAFIMR010000005">
    <property type="protein sequence ID" value="KAI1878949.1"/>
    <property type="molecule type" value="Genomic_DNA"/>
</dbReference>
<evidence type="ECO:0000313" key="2">
    <source>
        <dbReference type="Proteomes" id="UP000829685"/>
    </source>
</evidence>
<proteinExistence type="predicted"/>
<reference evidence="1" key="1">
    <citation type="submission" date="2021-03" db="EMBL/GenBank/DDBJ databases">
        <title>Revisited historic fungal species revealed as producer of novel bioactive compounds through whole genome sequencing and comparative genomics.</title>
        <authorList>
            <person name="Vignolle G.A."/>
            <person name="Hochenegger N."/>
            <person name="Mach R.L."/>
            <person name="Mach-Aigner A.R."/>
            <person name="Javad Rahimi M."/>
            <person name="Salim K.A."/>
            <person name="Chan C.M."/>
            <person name="Lim L.B.L."/>
            <person name="Cai F."/>
            <person name="Druzhinina I.S."/>
            <person name="U'Ren J.M."/>
            <person name="Derntl C."/>
        </authorList>
    </citation>
    <scope>NUCLEOTIDE SEQUENCE</scope>
    <source>
        <strain evidence="1">TUCIM 5799</strain>
    </source>
</reference>
<organism evidence="1 2">
    <name type="scientific">Neoarthrinium moseri</name>
    <dbReference type="NCBI Taxonomy" id="1658444"/>
    <lineage>
        <taxon>Eukaryota</taxon>
        <taxon>Fungi</taxon>
        <taxon>Dikarya</taxon>
        <taxon>Ascomycota</taxon>
        <taxon>Pezizomycotina</taxon>
        <taxon>Sordariomycetes</taxon>
        <taxon>Xylariomycetidae</taxon>
        <taxon>Amphisphaeriales</taxon>
        <taxon>Apiosporaceae</taxon>
        <taxon>Neoarthrinium</taxon>
    </lineage>
</organism>
<name>A0A9P9WTV0_9PEZI</name>